<dbReference type="EMBL" id="DVFJ01000001">
    <property type="protein sequence ID" value="HIQ70681.1"/>
    <property type="molecule type" value="Genomic_DNA"/>
</dbReference>
<dbReference type="SMART" id="SM01091">
    <property type="entry name" value="CorC_HlyC"/>
    <property type="match status" value="1"/>
</dbReference>
<dbReference type="PROSITE" id="PS51846">
    <property type="entry name" value="CNNM"/>
    <property type="match status" value="1"/>
</dbReference>
<dbReference type="FunFam" id="3.10.580.10:FF:000002">
    <property type="entry name" value="Magnesium/cobalt efflux protein CorC"/>
    <property type="match status" value="1"/>
</dbReference>
<evidence type="ECO:0000313" key="14">
    <source>
        <dbReference type="Proteomes" id="UP000886887"/>
    </source>
</evidence>
<dbReference type="Gene3D" id="3.10.580.10">
    <property type="entry name" value="CBS-domain"/>
    <property type="match status" value="1"/>
</dbReference>
<evidence type="ECO:0000256" key="2">
    <source>
        <dbReference type="ARBA" id="ARBA00006337"/>
    </source>
</evidence>
<dbReference type="SUPFAM" id="SSF56176">
    <property type="entry name" value="FAD-binding/transporter-associated domain-like"/>
    <property type="match status" value="1"/>
</dbReference>
<sequence length="416" mass="45400">MGSSALILTLFILVALSAYFSATETAFSALNRARVKNMAAGGDRRAQLVLDLSQDYDKLLSTILIGNNIVNITSASLATVLFVDWLGDAGVSLSTVVMTVVVLIFGEISPKSLAKESPERFARFSAPAMRALVLLFTPLNFLFSQWKRLLSCVFRADGNRAMTEDELLTIVQEAQQEGGIDAQESELIRSAIGFNDLKAVDIFTPRVDVSALSADASVETATELFTQSGYSRLPVYEGSIDNIIGVVHNKDFFRDVAGGSAALRDVTKPAMFVSENIPIAKLLRLLQKNKAHMAVVTDEYGGTIGIVTMEDILEELVGEIWDEHDEVVEPVRRVDENTWRVDGGEGLHRVEELFGLNEDSQASTVAGWTMERLGRIPQEGDSFTQDGLTVTVTKTDERRVLEVEVHRLAPEAAAGA</sequence>
<comment type="subcellular location">
    <subcellularLocation>
        <location evidence="1">Membrane</location>
        <topology evidence="1">Multi-pass membrane protein</topology>
    </subcellularLocation>
</comment>
<keyword evidence="6 8" id="KW-0129">CBS domain</keyword>
<comment type="caution">
    <text evidence="13">The sequence shown here is derived from an EMBL/GenBank/DDBJ whole genome shotgun (WGS) entry which is preliminary data.</text>
</comment>
<feature type="domain" description="CBS" evidence="11">
    <location>
        <begin position="266"/>
        <end position="326"/>
    </location>
</feature>
<organism evidence="13 14">
    <name type="scientific">Candidatus Onthenecus intestinigallinarum</name>
    <dbReference type="NCBI Taxonomy" id="2840875"/>
    <lineage>
        <taxon>Bacteria</taxon>
        <taxon>Bacillati</taxon>
        <taxon>Bacillota</taxon>
        <taxon>Clostridia</taxon>
        <taxon>Eubacteriales</taxon>
        <taxon>Candidatus Onthenecus</taxon>
    </lineage>
</organism>
<dbReference type="Pfam" id="PF03471">
    <property type="entry name" value="CorC_HlyC"/>
    <property type="match status" value="1"/>
</dbReference>
<evidence type="ECO:0000256" key="9">
    <source>
        <dbReference type="PROSITE-ProRule" id="PRU01193"/>
    </source>
</evidence>
<dbReference type="InterPro" id="IPR046342">
    <property type="entry name" value="CBS_dom_sf"/>
</dbReference>
<dbReference type="InterPro" id="IPR005170">
    <property type="entry name" value="Transptr-assoc_dom"/>
</dbReference>
<evidence type="ECO:0000256" key="8">
    <source>
        <dbReference type="PROSITE-ProRule" id="PRU00703"/>
    </source>
</evidence>
<dbReference type="Proteomes" id="UP000886887">
    <property type="component" value="Unassembled WGS sequence"/>
</dbReference>
<comment type="similarity">
    <text evidence="2">Belongs to the UPF0053 family.</text>
</comment>
<dbReference type="Pfam" id="PF00571">
    <property type="entry name" value="CBS"/>
    <property type="match status" value="2"/>
</dbReference>
<evidence type="ECO:0000259" key="12">
    <source>
        <dbReference type="PROSITE" id="PS51846"/>
    </source>
</evidence>
<dbReference type="InterPro" id="IPR000644">
    <property type="entry name" value="CBS_dom"/>
</dbReference>
<evidence type="ECO:0000256" key="3">
    <source>
        <dbReference type="ARBA" id="ARBA00022692"/>
    </source>
</evidence>
<dbReference type="PANTHER" id="PTHR22777">
    <property type="entry name" value="HEMOLYSIN-RELATED"/>
    <property type="match status" value="1"/>
</dbReference>
<accession>A0A9D0Z8T8</accession>
<dbReference type="InterPro" id="IPR044751">
    <property type="entry name" value="Ion_transp-like_CBS"/>
</dbReference>
<evidence type="ECO:0000256" key="1">
    <source>
        <dbReference type="ARBA" id="ARBA00004141"/>
    </source>
</evidence>
<evidence type="ECO:0000256" key="10">
    <source>
        <dbReference type="SAM" id="Phobius"/>
    </source>
</evidence>
<evidence type="ECO:0000256" key="6">
    <source>
        <dbReference type="ARBA" id="ARBA00023122"/>
    </source>
</evidence>
<feature type="transmembrane region" description="Helical" evidence="10">
    <location>
        <begin position="127"/>
        <end position="146"/>
    </location>
</feature>
<evidence type="ECO:0000313" key="13">
    <source>
        <dbReference type="EMBL" id="HIQ70681.1"/>
    </source>
</evidence>
<keyword evidence="5 9" id="KW-1133">Transmembrane helix</keyword>
<reference evidence="13" key="1">
    <citation type="submission" date="2020-10" db="EMBL/GenBank/DDBJ databases">
        <authorList>
            <person name="Gilroy R."/>
        </authorList>
    </citation>
    <scope>NUCLEOTIDE SEQUENCE</scope>
    <source>
        <strain evidence="13">ChiSxjej2B14-6234</strain>
    </source>
</reference>
<keyword evidence="7 9" id="KW-0472">Membrane</keyword>
<evidence type="ECO:0000256" key="7">
    <source>
        <dbReference type="ARBA" id="ARBA00023136"/>
    </source>
</evidence>
<dbReference type="GO" id="GO:0005886">
    <property type="term" value="C:plasma membrane"/>
    <property type="evidence" value="ECO:0007669"/>
    <property type="project" value="TreeGrafter"/>
</dbReference>
<dbReference type="GO" id="GO:0050660">
    <property type="term" value="F:flavin adenine dinucleotide binding"/>
    <property type="evidence" value="ECO:0007669"/>
    <property type="project" value="InterPro"/>
</dbReference>
<gene>
    <name evidence="13" type="ORF">IAB73_00470</name>
</gene>
<protein>
    <submittedName>
        <fullName evidence="13">HlyC/CorC family transporter</fullName>
    </submittedName>
</protein>
<keyword evidence="4" id="KW-0677">Repeat</keyword>
<dbReference type="InterPro" id="IPR036318">
    <property type="entry name" value="FAD-bd_PCMH-like_sf"/>
</dbReference>
<dbReference type="AlphaFoldDB" id="A0A9D0Z8T8"/>
<dbReference type="InterPro" id="IPR002550">
    <property type="entry name" value="CNNM"/>
</dbReference>
<evidence type="ECO:0000256" key="5">
    <source>
        <dbReference type="ARBA" id="ARBA00022989"/>
    </source>
</evidence>
<dbReference type="SUPFAM" id="SSF54631">
    <property type="entry name" value="CBS-domain pair"/>
    <property type="match status" value="1"/>
</dbReference>
<dbReference type="PROSITE" id="PS51371">
    <property type="entry name" value="CBS"/>
    <property type="match status" value="2"/>
</dbReference>
<reference evidence="13" key="2">
    <citation type="journal article" date="2021" name="PeerJ">
        <title>Extensive microbial diversity within the chicken gut microbiome revealed by metagenomics and culture.</title>
        <authorList>
            <person name="Gilroy R."/>
            <person name="Ravi A."/>
            <person name="Getino M."/>
            <person name="Pursley I."/>
            <person name="Horton D.L."/>
            <person name="Alikhan N.F."/>
            <person name="Baker D."/>
            <person name="Gharbi K."/>
            <person name="Hall N."/>
            <person name="Watson M."/>
            <person name="Adriaenssens E.M."/>
            <person name="Foster-Nyarko E."/>
            <person name="Jarju S."/>
            <person name="Secka A."/>
            <person name="Antonio M."/>
            <person name="Oren A."/>
            <person name="Chaudhuri R.R."/>
            <person name="La Ragione R."/>
            <person name="Hildebrand F."/>
            <person name="Pallen M.J."/>
        </authorList>
    </citation>
    <scope>NUCLEOTIDE SEQUENCE</scope>
    <source>
        <strain evidence="13">ChiSxjej2B14-6234</strain>
    </source>
</reference>
<evidence type="ECO:0000256" key="4">
    <source>
        <dbReference type="ARBA" id="ARBA00022737"/>
    </source>
</evidence>
<dbReference type="Gene3D" id="3.30.465.10">
    <property type="match status" value="1"/>
</dbReference>
<dbReference type="InterPro" id="IPR016169">
    <property type="entry name" value="FAD-bd_PCMH_sub2"/>
</dbReference>
<feature type="domain" description="CNNM transmembrane" evidence="12">
    <location>
        <begin position="1"/>
        <end position="184"/>
    </location>
</feature>
<dbReference type="SMART" id="SM00116">
    <property type="entry name" value="CBS"/>
    <property type="match status" value="2"/>
</dbReference>
<dbReference type="CDD" id="cd04590">
    <property type="entry name" value="CBS_pair_CorC_HlyC_assoc"/>
    <property type="match status" value="1"/>
</dbReference>
<proteinExistence type="inferred from homology"/>
<feature type="domain" description="CBS" evidence="11">
    <location>
        <begin position="203"/>
        <end position="263"/>
    </location>
</feature>
<name>A0A9D0Z8T8_9FIRM</name>
<keyword evidence="3 9" id="KW-0812">Transmembrane</keyword>
<dbReference type="PANTHER" id="PTHR22777:SF17">
    <property type="entry name" value="UPF0053 PROTEIN SLL0260"/>
    <property type="match status" value="1"/>
</dbReference>
<evidence type="ECO:0000259" key="11">
    <source>
        <dbReference type="PROSITE" id="PS51371"/>
    </source>
</evidence>
<feature type="transmembrane region" description="Helical" evidence="10">
    <location>
        <begin position="85"/>
        <end position="106"/>
    </location>
</feature>
<dbReference type="Pfam" id="PF01595">
    <property type="entry name" value="CNNM"/>
    <property type="match status" value="1"/>
</dbReference>